<evidence type="ECO:0000313" key="3">
    <source>
        <dbReference type="Proteomes" id="UP001189813"/>
    </source>
</evidence>
<dbReference type="Proteomes" id="UP001189813">
    <property type="component" value="Unassembled WGS sequence"/>
</dbReference>
<name>A0ABM9JYG3_9RALS</name>
<feature type="region of interest" description="Disordered" evidence="1">
    <location>
        <begin position="394"/>
        <end position="567"/>
    </location>
</feature>
<feature type="compositionally biased region" description="Polar residues" evidence="1">
    <location>
        <begin position="985"/>
        <end position="1004"/>
    </location>
</feature>
<feature type="compositionally biased region" description="Polar residues" evidence="1">
    <location>
        <begin position="821"/>
        <end position="833"/>
    </location>
</feature>
<evidence type="ECO:0000256" key="1">
    <source>
        <dbReference type="SAM" id="MobiDB-lite"/>
    </source>
</evidence>
<sequence length="1004" mass="103045">MTLTANDFRVIGATAGDIANLNAALAYLQQSPVAAAILQQMAQNGTTININARDQDTYNPPVGAPRYNPNFPPNSINWDPNSGQIVSDANGTILGVQSAALSLLHEAAHATDPNFNTNAITPNSQYDDNAEQYAIGQEDAVAQQLGEPQRFNHHGGAIDDANPTDHTISNGDGTLSWQETVLNGAATVTSGTMQQGDIPSQSGNQAVSVIDNTINASNAAITVSAGASVSISGAGDTVNLGNGSSVSIDSSGSNTVTCGQGTATVTGGSTATCSNGSITVSDTTKGASIDITGSGISVAANGDSVNVADNGNTTIDGSGNTVNVGANDTVSVVGGDNTINITGAGSQVVIGRNDSNGNLNSIENISSQSGSNGNLEITTTLTSYDPITGVEIGRNVQTNDGEGNTTTSSYDANGNLTSYGWQTEGGGSGSNTYGPNGQITSETWNDGNGNSGSNTYDSNGTLESSSWQSNDGHSGTNNYDQNGNLTSDSWQSPDGTTGTDTYNSDGSRASDTWQSTGGSYGSDTYNQDGSVASSSVTTVTTNADGSVTTSTREDNYSTGGGDSYGGGYGGGYGGDYGGGYGGSYGDIYNDTTITTNPDGSSVEVVSTNQYGYGDTTTTVKSADGSYSTTETTAMGITWENSYNATTGEYDNSTIYNDGSRVDNQQQADGTNTSTERDANGNVTRVEVSNGDSDVTTIYQGNGTVSVDTRTGDDHVIETTNPDGSHSETRITNDWNDRITDNYDASGRLTSEDGYNASIPSDNTSSGTISSSWETTYNSDGSSSTHEIEMAGNGQITHDTETDSYGHTVSASTTIEVNGVSDQTTQNADGSHSTAHWDDNGNYDSHQYDADGHDIHDVSRGSDGSYSDQTYDPSSGSTTEDAYNGSTGEHSTYESSYDADGIHHEITTLDRADGSSETQQTDTLNGISLMTDTSSDGTTNYYMNGSGISADQFDQYWQDYFAGDAASNDPGAGDPGTGDPGVAGGSTSATSTDMAAGTTDQQAAA</sequence>
<feature type="compositionally biased region" description="Polar residues" evidence="1">
    <location>
        <begin position="653"/>
        <end position="673"/>
    </location>
</feature>
<accession>A0ABM9JYG3</accession>
<protein>
    <submittedName>
        <fullName evidence="2">Uncharacterized protein</fullName>
    </submittedName>
</protein>
<reference evidence="2 3" key="1">
    <citation type="submission" date="2023-07" db="EMBL/GenBank/DDBJ databases">
        <authorList>
            <person name="Peeters C."/>
        </authorList>
    </citation>
    <scope>NUCLEOTIDE SEQUENCE [LARGE SCALE GENOMIC DNA]</scope>
    <source>
        <strain evidence="2 3">LMG 19083</strain>
    </source>
</reference>
<evidence type="ECO:0000313" key="2">
    <source>
        <dbReference type="EMBL" id="CAJ0808467.1"/>
    </source>
</evidence>
<feature type="region of interest" description="Disordered" evidence="1">
    <location>
        <begin position="750"/>
        <end position="786"/>
    </location>
</feature>
<feature type="region of interest" description="Disordered" evidence="1">
    <location>
        <begin position="653"/>
        <end position="678"/>
    </location>
</feature>
<proteinExistence type="predicted"/>
<feature type="region of interest" description="Disordered" evidence="1">
    <location>
        <begin position="962"/>
        <end position="1004"/>
    </location>
</feature>
<gene>
    <name evidence="2" type="ORF">LMG19083_04711</name>
</gene>
<dbReference type="RefSeq" id="WP_316669195.1">
    <property type="nucleotide sequence ID" value="NZ_CATZBU010000020.1"/>
</dbReference>
<feature type="compositionally biased region" description="Polar residues" evidence="1">
    <location>
        <begin position="430"/>
        <end position="529"/>
    </location>
</feature>
<keyword evidence="3" id="KW-1185">Reference proteome</keyword>
<dbReference type="EMBL" id="CATZBU010000020">
    <property type="protein sequence ID" value="CAJ0808467.1"/>
    <property type="molecule type" value="Genomic_DNA"/>
</dbReference>
<feature type="compositionally biased region" description="Gly residues" evidence="1">
    <location>
        <begin position="558"/>
        <end position="567"/>
    </location>
</feature>
<feature type="compositionally biased region" description="Polar residues" evidence="1">
    <location>
        <begin position="395"/>
        <end position="421"/>
    </location>
</feature>
<feature type="compositionally biased region" description="Basic and acidic residues" evidence="1">
    <location>
        <begin position="845"/>
        <end position="859"/>
    </location>
</feature>
<feature type="compositionally biased region" description="Gly residues" evidence="1">
    <location>
        <begin position="972"/>
        <end position="983"/>
    </location>
</feature>
<feature type="compositionally biased region" description="Low complexity" evidence="1">
    <location>
        <begin position="760"/>
        <end position="775"/>
    </location>
</feature>
<feature type="compositionally biased region" description="Polar residues" evidence="1">
    <location>
        <begin position="861"/>
        <end position="894"/>
    </location>
</feature>
<feature type="region of interest" description="Disordered" evidence="1">
    <location>
        <begin position="821"/>
        <end position="897"/>
    </location>
</feature>
<organism evidence="2 3">
    <name type="scientific">Ralstonia psammae</name>
    <dbReference type="NCBI Taxonomy" id="3058598"/>
    <lineage>
        <taxon>Bacteria</taxon>
        <taxon>Pseudomonadati</taxon>
        <taxon>Pseudomonadota</taxon>
        <taxon>Betaproteobacteria</taxon>
        <taxon>Burkholderiales</taxon>
        <taxon>Burkholderiaceae</taxon>
        <taxon>Ralstonia</taxon>
    </lineage>
</organism>
<dbReference type="Gene3D" id="3.90.930.1">
    <property type="match status" value="2"/>
</dbReference>
<feature type="compositionally biased region" description="Low complexity" evidence="1">
    <location>
        <begin position="530"/>
        <end position="541"/>
    </location>
</feature>
<comment type="caution">
    <text evidence="2">The sequence shown here is derived from an EMBL/GenBank/DDBJ whole genome shotgun (WGS) entry which is preliminary data.</text>
</comment>